<evidence type="ECO:0000256" key="2">
    <source>
        <dbReference type="ARBA" id="ARBA00023125"/>
    </source>
</evidence>
<evidence type="ECO:0000259" key="5">
    <source>
        <dbReference type="PROSITE" id="PS50932"/>
    </source>
</evidence>
<dbReference type="SUPFAM" id="SSF53822">
    <property type="entry name" value="Periplasmic binding protein-like I"/>
    <property type="match status" value="1"/>
</dbReference>
<keyword evidence="1" id="KW-0805">Transcription regulation</keyword>
<accession>A0A1X9LGP0</accession>
<proteinExistence type="predicted"/>
<dbReference type="AlphaFoldDB" id="A0A1X9LGP0"/>
<dbReference type="Pfam" id="PF00356">
    <property type="entry name" value="LacI"/>
    <property type="match status" value="1"/>
</dbReference>
<dbReference type="KEGG" id="cphy:B5808_03380"/>
<evidence type="ECO:0000256" key="3">
    <source>
        <dbReference type="ARBA" id="ARBA00023163"/>
    </source>
</evidence>
<dbReference type="PROSITE" id="PS00356">
    <property type="entry name" value="HTH_LACI_1"/>
    <property type="match status" value="1"/>
</dbReference>
<evidence type="ECO:0000313" key="7">
    <source>
        <dbReference type="Proteomes" id="UP000192775"/>
    </source>
</evidence>
<dbReference type="SUPFAM" id="SSF47413">
    <property type="entry name" value="lambda repressor-like DNA-binding domains"/>
    <property type="match status" value="1"/>
</dbReference>
<dbReference type="RefSeq" id="WP_085018423.1">
    <property type="nucleotide sequence ID" value="NZ_BMHD01000001.1"/>
</dbReference>
<dbReference type="PANTHER" id="PTHR30146:SF109">
    <property type="entry name" value="HTH-TYPE TRANSCRIPTIONAL REGULATOR GALS"/>
    <property type="match status" value="1"/>
</dbReference>
<dbReference type="InterPro" id="IPR046335">
    <property type="entry name" value="LacI/GalR-like_sensor"/>
</dbReference>
<gene>
    <name evidence="6" type="ORF">B5808_03380</name>
</gene>
<reference evidence="6 7" key="1">
    <citation type="submission" date="2017-04" db="EMBL/GenBank/DDBJ databases">
        <authorList>
            <person name="Afonso C.L."/>
            <person name="Miller P.J."/>
            <person name="Scott M.A."/>
            <person name="Spackman E."/>
            <person name="Goraichik I."/>
            <person name="Dimitrov K.M."/>
            <person name="Suarez D.L."/>
            <person name="Swayne D.E."/>
        </authorList>
    </citation>
    <scope>NUCLEOTIDE SEQUENCE [LARGE SCALE GENOMIC DNA]</scope>
    <source>
        <strain evidence="7">XA(T)</strain>
    </source>
</reference>
<keyword evidence="3" id="KW-0804">Transcription</keyword>
<dbReference type="SMART" id="SM00354">
    <property type="entry name" value="HTH_LACI"/>
    <property type="match status" value="1"/>
</dbReference>
<feature type="compositionally biased region" description="Polar residues" evidence="4">
    <location>
        <begin position="37"/>
        <end position="46"/>
    </location>
</feature>
<feature type="region of interest" description="Disordered" evidence="4">
    <location>
        <begin position="1"/>
        <end position="49"/>
    </location>
</feature>
<keyword evidence="7" id="KW-1185">Reference proteome</keyword>
<dbReference type="Proteomes" id="UP000192775">
    <property type="component" value="Chromosome"/>
</dbReference>
<dbReference type="Gene3D" id="1.10.260.40">
    <property type="entry name" value="lambda repressor-like DNA-binding domains"/>
    <property type="match status" value="1"/>
</dbReference>
<feature type="domain" description="HTH lacI-type" evidence="5">
    <location>
        <begin position="26"/>
        <end position="80"/>
    </location>
</feature>
<dbReference type="CDD" id="cd06267">
    <property type="entry name" value="PBP1_LacI_sugar_binding-like"/>
    <property type="match status" value="1"/>
</dbReference>
<name>A0A1X9LGP0_9MICO</name>
<dbReference type="GO" id="GO:0003700">
    <property type="term" value="F:DNA-binding transcription factor activity"/>
    <property type="evidence" value="ECO:0007669"/>
    <property type="project" value="TreeGrafter"/>
</dbReference>
<dbReference type="STRING" id="1619308.B5808_03380"/>
<evidence type="ECO:0000313" key="6">
    <source>
        <dbReference type="EMBL" id="ARJ04375.1"/>
    </source>
</evidence>
<dbReference type="InterPro" id="IPR010982">
    <property type="entry name" value="Lambda_DNA-bd_dom_sf"/>
</dbReference>
<protein>
    <recommendedName>
        <fullName evidence="5">HTH lacI-type domain-containing protein</fullName>
    </recommendedName>
</protein>
<dbReference type="Pfam" id="PF13377">
    <property type="entry name" value="Peripla_BP_3"/>
    <property type="match status" value="1"/>
</dbReference>
<organism evidence="6 7">
    <name type="scientific">Cnuibacter physcomitrellae</name>
    <dbReference type="NCBI Taxonomy" id="1619308"/>
    <lineage>
        <taxon>Bacteria</taxon>
        <taxon>Bacillati</taxon>
        <taxon>Actinomycetota</taxon>
        <taxon>Actinomycetes</taxon>
        <taxon>Micrococcales</taxon>
        <taxon>Microbacteriaceae</taxon>
        <taxon>Cnuibacter</taxon>
    </lineage>
</organism>
<dbReference type="PANTHER" id="PTHR30146">
    <property type="entry name" value="LACI-RELATED TRANSCRIPTIONAL REPRESSOR"/>
    <property type="match status" value="1"/>
</dbReference>
<dbReference type="GO" id="GO:0000976">
    <property type="term" value="F:transcription cis-regulatory region binding"/>
    <property type="evidence" value="ECO:0007669"/>
    <property type="project" value="TreeGrafter"/>
</dbReference>
<evidence type="ECO:0000256" key="4">
    <source>
        <dbReference type="SAM" id="MobiDB-lite"/>
    </source>
</evidence>
<dbReference type="EMBL" id="CP020715">
    <property type="protein sequence ID" value="ARJ04375.1"/>
    <property type="molecule type" value="Genomic_DNA"/>
</dbReference>
<keyword evidence="2" id="KW-0238">DNA-binding</keyword>
<dbReference type="InterPro" id="IPR028082">
    <property type="entry name" value="Peripla_BP_I"/>
</dbReference>
<dbReference type="Gene3D" id="3.40.50.2300">
    <property type="match status" value="2"/>
</dbReference>
<dbReference type="PROSITE" id="PS50932">
    <property type="entry name" value="HTH_LACI_2"/>
    <property type="match status" value="1"/>
</dbReference>
<sequence length="357" mass="37838">MATTDRAEFPGQMTQTSPRPAARRPATLQDVARTAGVSPSTASNALTGRRRVSPEALDAVNEAVRLLRYRVNGSARSLRTGATATMGLIAPDVTDPFYAEMVQSIERDARDRGWSVILSDSGFDPEREAESLRHMAATTDGVILFSTDPRRAPLSELPADHVPVVACDEPIQAAGVGAVRSDNFGGGRLAAHHLVDAGGTRFAMIGGLGRLATSAERREGFLAGLRDRGVDSDRVLVVGREYGLDGGRAAMRELLDVAPDTDAVFAPTDGQAIGAMFHAQQSGRTIPDDLQLCGFDGIIWASHLSPALTTVEQDRRAMASRAIDLLLGMIAGEPAETVILPVRLLAQGSTRVGPRPA</sequence>
<dbReference type="CDD" id="cd01392">
    <property type="entry name" value="HTH_LacI"/>
    <property type="match status" value="1"/>
</dbReference>
<evidence type="ECO:0000256" key="1">
    <source>
        <dbReference type="ARBA" id="ARBA00023015"/>
    </source>
</evidence>
<dbReference type="InterPro" id="IPR000843">
    <property type="entry name" value="HTH_LacI"/>
</dbReference>